<sequence>MTPALRLLRFLPLLALPALFLALMAGPRHIAPSLMEAQIAEAIMMGATPDDLCGMEDGSAAPCHACLPQTAWDLAGPAQAGAAPLPRLLGALATRVAVTPVQPRMSGPGAIRDPPSGKRLV</sequence>
<protein>
    <recommendedName>
        <fullName evidence="3">DUF2946 domain-containing protein</fullName>
    </recommendedName>
</protein>
<dbReference type="AlphaFoldDB" id="A0A444MG57"/>
<accession>A0A444MG57</accession>
<evidence type="ECO:0008006" key="3">
    <source>
        <dbReference type="Google" id="ProtNLM"/>
    </source>
</evidence>
<organism evidence="1 2">
    <name type="scientific">Falsigemmobacter intermedius</name>
    <dbReference type="NCBI Taxonomy" id="1553448"/>
    <lineage>
        <taxon>Bacteria</taxon>
        <taxon>Pseudomonadati</taxon>
        <taxon>Pseudomonadota</taxon>
        <taxon>Alphaproteobacteria</taxon>
        <taxon>Rhodobacterales</taxon>
        <taxon>Paracoccaceae</taxon>
        <taxon>Falsigemmobacter</taxon>
    </lineage>
</organism>
<dbReference type="OrthoDB" id="9888000at2"/>
<evidence type="ECO:0000313" key="1">
    <source>
        <dbReference type="EMBL" id="RWY44675.1"/>
    </source>
</evidence>
<keyword evidence="2" id="KW-1185">Reference proteome</keyword>
<evidence type="ECO:0000313" key="2">
    <source>
        <dbReference type="Proteomes" id="UP000287168"/>
    </source>
</evidence>
<name>A0A444MG57_9RHOB</name>
<reference evidence="1 2" key="1">
    <citation type="journal article" date="2015" name="Int. J. Syst. Evol. Microbiol.">
        <title>Gemmobacter intermedius sp. nov., isolated from a white stork (Ciconia ciconia).</title>
        <authorList>
            <person name="Kampfer P."/>
            <person name="Jerzak L."/>
            <person name="Wilharm G."/>
            <person name="Golke J."/>
            <person name="Busse H.J."/>
            <person name="Glaeser S.P."/>
        </authorList>
    </citation>
    <scope>NUCLEOTIDE SEQUENCE [LARGE SCALE GENOMIC DNA]</scope>
    <source>
        <strain evidence="1 2">119/4</strain>
    </source>
</reference>
<comment type="caution">
    <text evidence="1">The sequence shown here is derived from an EMBL/GenBank/DDBJ whole genome shotgun (WGS) entry which is preliminary data.</text>
</comment>
<gene>
    <name evidence="1" type="ORF">EP867_01705</name>
</gene>
<dbReference type="RefSeq" id="WP_128486475.1">
    <property type="nucleotide sequence ID" value="NZ_JBHLXB010000026.1"/>
</dbReference>
<proteinExistence type="predicted"/>
<dbReference type="EMBL" id="SBLC01000002">
    <property type="protein sequence ID" value="RWY44675.1"/>
    <property type="molecule type" value="Genomic_DNA"/>
</dbReference>
<dbReference type="Proteomes" id="UP000287168">
    <property type="component" value="Unassembled WGS sequence"/>
</dbReference>